<proteinExistence type="predicted"/>
<dbReference type="Proteomes" id="UP001050691">
    <property type="component" value="Unassembled WGS sequence"/>
</dbReference>
<dbReference type="Pfam" id="PF00501">
    <property type="entry name" value="AMP-binding"/>
    <property type="match status" value="1"/>
</dbReference>
<keyword evidence="1" id="KW-0547">Nucleotide-binding</keyword>
<organism evidence="4 5">
    <name type="scientific">Clathrus columnatus</name>
    <dbReference type="NCBI Taxonomy" id="1419009"/>
    <lineage>
        <taxon>Eukaryota</taxon>
        <taxon>Fungi</taxon>
        <taxon>Dikarya</taxon>
        <taxon>Basidiomycota</taxon>
        <taxon>Agaricomycotina</taxon>
        <taxon>Agaricomycetes</taxon>
        <taxon>Phallomycetidae</taxon>
        <taxon>Phallales</taxon>
        <taxon>Clathraceae</taxon>
        <taxon>Clathrus</taxon>
    </lineage>
</organism>
<evidence type="ECO:0000256" key="1">
    <source>
        <dbReference type="ARBA" id="ARBA00022741"/>
    </source>
</evidence>
<comment type="caution">
    <text evidence="4">The sequence shown here is derived from an EMBL/GenBank/DDBJ whole genome shotgun (WGS) entry which is preliminary data.</text>
</comment>
<sequence length="727" mass="81445">MPLKTENKYPSFLLPFTVNDKYRAALKNQTYELPGTRQTGQTALSKHYDPSHPQIRQSVAEFFEAGLEISYDKPCLGHRPIISTNPVTYSPSFIWQTYREVDARRRNVGSALEHLWRNGQLGGGELPTVGIWAANCPEWQIVDLGCMVYGKVSTALFDSYGPDTVELILNHAEISILFTTIDHLPILIQEAHKLNTLRMIVIMNDLHPETERLAKKWITKATKIRLYTFPEFESIGKQHPHKPTLPTSDQVYTLCYTSGTTGLPRGAIITHGLGGLVVSSGVWGLLYTNEPGVCLSSLPLAHIYQRIIESAVFNRAGSIGYQRNNPLFVLEDLQVLKPTIWAIVPRVANRICQAIMTKVDVPGFKGDLFRKAYAAKLERLRTAGDFEHAIWDRIGESECFPLALTIDVTKFLQIRSIFGGNLKLVYIGSSAIPPVYGMTETFAVIARSSAYDPSGADAVGAPLPHVEIKLVDTPELGYTSNDKPFPRGELYARMIGLNKGCLGYYKDPESTKYTFDDEGWIHTGDIAELDECGRIKLIDRKRNITKLSNGLFVAIERIETLYGAAHFVQQLLLYGDASRDYLVAIIIPSVEYILQTLTALCVDVESVKQDQTLLESLLRSTHTNNEFPNIETQLKTALLTALDTHASTLGLLPFERIRNVYITLQNDMFSIERGTITPTLKIRRREAINMYKNIIERLYEEGKVSISMSGTASRLGKEKKVVEKGKL</sequence>
<keyword evidence="2" id="KW-0067">ATP-binding</keyword>
<dbReference type="EMBL" id="BPWL01000006">
    <property type="protein sequence ID" value="GJJ11043.1"/>
    <property type="molecule type" value="Genomic_DNA"/>
</dbReference>
<dbReference type="GO" id="GO:0005524">
    <property type="term" value="F:ATP binding"/>
    <property type="evidence" value="ECO:0007669"/>
    <property type="project" value="UniProtKB-KW"/>
</dbReference>
<dbReference type="GO" id="GO:0004467">
    <property type="term" value="F:long-chain fatty acid-CoA ligase activity"/>
    <property type="evidence" value="ECO:0007669"/>
    <property type="project" value="TreeGrafter"/>
</dbReference>
<protein>
    <recommendedName>
        <fullName evidence="3">AMP-dependent synthetase/ligase domain-containing protein</fullName>
    </recommendedName>
</protein>
<dbReference type="PANTHER" id="PTHR43272:SF33">
    <property type="entry name" value="AMP-BINDING DOMAIN-CONTAINING PROTEIN-RELATED"/>
    <property type="match status" value="1"/>
</dbReference>
<dbReference type="PROSITE" id="PS00455">
    <property type="entry name" value="AMP_BINDING"/>
    <property type="match status" value="1"/>
</dbReference>
<accession>A0AAV5AC35</accession>
<dbReference type="GO" id="GO:0005783">
    <property type="term" value="C:endoplasmic reticulum"/>
    <property type="evidence" value="ECO:0007669"/>
    <property type="project" value="TreeGrafter"/>
</dbReference>
<dbReference type="Gene3D" id="3.40.50.12780">
    <property type="entry name" value="N-terminal domain of ligase-like"/>
    <property type="match status" value="1"/>
</dbReference>
<evidence type="ECO:0000259" key="3">
    <source>
        <dbReference type="Pfam" id="PF00501"/>
    </source>
</evidence>
<gene>
    <name evidence="4" type="ORF">Clacol_005274</name>
</gene>
<dbReference type="InterPro" id="IPR042099">
    <property type="entry name" value="ANL_N_sf"/>
</dbReference>
<keyword evidence="5" id="KW-1185">Reference proteome</keyword>
<reference evidence="4" key="1">
    <citation type="submission" date="2021-10" db="EMBL/GenBank/DDBJ databases">
        <title>De novo Genome Assembly of Clathrus columnatus (Basidiomycota, Fungi) Using Illumina and Nanopore Sequence Data.</title>
        <authorList>
            <person name="Ogiso-Tanaka E."/>
            <person name="Itagaki H."/>
            <person name="Hosoya T."/>
            <person name="Hosaka K."/>
        </authorList>
    </citation>
    <scope>NUCLEOTIDE SEQUENCE</scope>
    <source>
        <strain evidence="4">MO-923</strain>
    </source>
</reference>
<evidence type="ECO:0000313" key="5">
    <source>
        <dbReference type="Proteomes" id="UP001050691"/>
    </source>
</evidence>
<dbReference type="InterPro" id="IPR000873">
    <property type="entry name" value="AMP-dep_synth/lig_dom"/>
</dbReference>
<dbReference type="InterPro" id="IPR020845">
    <property type="entry name" value="AMP-binding_CS"/>
</dbReference>
<dbReference type="PANTHER" id="PTHR43272">
    <property type="entry name" value="LONG-CHAIN-FATTY-ACID--COA LIGASE"/>
    <property type="match status" value="1"/>
</dbReference>
<name>A0AAV5AC35_9AGAM</name>
<evidence type="ECO:0000313" key="4">
    <source>
        <dbReference type="EMBL" id="GJJ11043.1"/>
    </source>
</evidence>
<dbReference type="SUPFAM" id="SSF56801">
    <property type="entry name" value="Acetyl-CoA synthetase-like"/>
    <property type="match status" value="1"/>
</dbReference>
<evidence type="ECO:0000256" key="2">
    <source>
        <dbReference type="ARBA" id="ARBA00022840"/>
    </source>
</evidence>
<dbReference type="GO" id="GO:0016020">
    <property type="term" value="C:membrane"/>
    <property type="evidence" value="ECO:0007669"/>
    <property type="project" value="TreeGrafter"/>
</dbReference>
<dbReference type="AlphaFoldDB" id="A0AAV5AC35"/>
<feature type="domain" description="AMP-dependent synthetase/ligase" evidence="3">
    <location>
        <begin position="93"/>
        <end position="500"/>
    </location>
</feature>